<dbReference type="EMBL" id="CP015093">
    <property type="protein sequence ID" value="APZ52701.1"/>
    <property type="molecule type" value="Genomic_DNA"/>
</dbReference>
<dbReference type="Proteomes" id="UP000187059">
    <property type="component" value="Chromosome"/>
</dbReference>
<evidence type="ECO:0000313" key="2">
    <source>
        <dbReference type="EMBL" id="APZ52701.1"/>
    </source>
</evidence>
<dbReference type="PANTHER" id="PTHR12526">
    <property type="entry name" value="GLYCOSYLTRANSFERASE"/>
    <property type="match status" value="1"/>
</dbReference>
<dbReference type="GO" id="GO:0016757">
    <property type="term" value="F:glycosyltransferase activity"/>
    <property type="evidence" value="ECO:0007669"/>
    <property type="project" value="InterPro"/>
</dbReference>
<reference evidence="2 3" key="1">
    <citation type="submission" date="2016-04" db="EMBL/GenBank/DDBJ databases">
        <title>Deep-sea bacteria in the southern Pacific.</title>
        <authorList>
            <person name="Tang K."/>
        </authorList>
    </citation>
    <scope>NUCLEOTIDE SEQUENCE [LARGE SCALE GENOMIC DNA]</scope>
    <source>
        <strain evidence="2 3">JLT2014</strain>
    </source>
</reference>
<keyword evidence="3" id="KW-1185">Reference proteome</keyword>
<feature type="domain" description="Glycosyl transferase family 1" evidence="1">
    <location>
        <begin position="164"/>
        <end position="324"/>
    </location>
</feature>
<organism evidence="2 3">
    <name type="scientific">Salipiger abyssi</name>
    <dbReference type="NCBI Taxonomy" id="1250539"/>
    <lineage>
        <taxon>Bacteria</taxon>
        <taxon>Pseudomonadati</taxon>
        <taxon>Pseudomonadota</taxon>
        <taxon>Alphaproteobacteria</taxon>
        <taxon>Rhodobacterales</taxon>
        <taxon>Roseobacteraceae</taxon>
        <taxon>Salipiger</taxon>
    </lineage>
</organism>
<proteinExistence type="predicted"/>
<sequence>MQANILFVVPRFHTNLAFAVRALTDAGAKVAVWASQSGGAEDHSVIEPQVFADPSDTAAMTEAWRAFNPDIAFLRNSAALRFAAAKIGRRQGSALWSYDLHPYRRHEPLSRRFYLWRKGLPIRRVTASLGLGDTRPDAWARYLPWPVVGDPPPPMPERSSTAPVTVLCVAKLGQRRKMQHLVVDGMRAAGRAGKARLILIGSERVLDTPEDRAHYAALKDAAEAEDWIDMRGLIPFSEMPALYAASDICILPSFDEPLGFAPAESMAYGCVPVISTEAGSAGYIREGENGLLVDPLAPETVRVALERLIGDADLRDRLGQGARATALDDLGPKRFVARMQALIDEG</sequence>
<gene>
    <name evidence="2" type="ORF">Ga0080574_TMP2367</name>
</gene>
<evidence type="ECO:0000259" key="1">
    <source>
        <dbReference type="Pfam" id="PF00534"/>
    </source>
</evidence>
<accession>A0A1P8UTJ4</accession>
<dbReference type="KEGG" id="paby:Ga0080574_TMP2367"/>
<dbReference type="AlphaFoldDB" id="A0A1P8UTJ4"/>
<evidence type="ECO:0000313" key="3">
    <source>
        <dbReference type="Proteomes" id="UP000187059"/>
    </source>
</evidence>
<name>A0A1P8UTJ4_9RHOB</name>
<dbReference type="OrthoDB" id="529131at2"/>
<protein>
    <submittedName>
        <fullName evidence="2">Glycosyltransferase</fullName>
    </submittedName>
</protein>
<dbReference type="STRING" id="1250539.Ga0080574_TMP2367"/>
<dbReference type="SUPFAM" id="SSF53756">
    <property type="entry name" value="UDP-Glycosyltransferase/glycogen phosphorylase"/>
    <property type="match status" value="1"/>
</dbReference>
<dbReference type="Gene3D" id="3.40.50.2000">
    <property type="entry name" value="Glycogen Phosphorylase B"/>
    <property type="match status" value="1"/>
</dbReference>
<keyword evidence="2" id="KW-0808">Transferase</keyword>
<dbReference type="PANTHER" id="PTHR12526:SF635">
    <property type="entry name" value="GLYCOSYL TRANSFERASE GROUP 1"/>
    <property type="match status" value="1"/>
</dbReference>
<dbReference type="CDD" id="cd03801">
    <property type="entry name" value="GT4_PimA-like"/>
    <property type="match status" value="1"/>
</dbReference>
<dbReference type="InterPro" id="IPR001296">
    <property type="entry name" value="Glyco_trans_1"/>
</dbReference>
<dbReference type="Pfam" id="PF00534">
    <property type="entry name" value="Glycos_transf_1"/>
    <property type="match status" value="1"/>
</dbReference>
<dbReference type="RefSeq" id="WP_076699290.1">
    <property type="nucleotide sequence ID" value="NZ_CP015093.1"/>
</dbReference>